<dbReference type="EMBL" id="SHMF01000003">
    <property type="protein sequence ID" value="TAA34368.1"/>
    <property type="molecule type" value="Genomic_DNA"/>
</dbReference>
<evidence type="ECO:0000313" key="4">
    <source>
        <dbReference type="EMBL" id="TAA32994.1"/>
    </source>
</evidence>
<comment type="caution">
    <text evidence="4">The sequence shown here is derived from an EMBL/GenBank/DDBJ whole genome shotgun (WGS) entry which is preliminary data.</text>
</comment>
<dbReference type="EMBL" id="JAUTBB010000001">
    <property type="protein sequence ID" value="MDQ1120412.1"/>
    <property type="molecule type" value="Genomic_DNA"/>
</dbReference>
<protein>
    <submittedName>
        <fullName evidence="4">Uncharacterized protein</fullName>
    </submittedName>
</protein>
<dbReference type="Proteomes" id="UP000292087">
    <property type="component" value="Unassembled WGS sequence"/>
</dbReference>
<accession>A0A4Q9TJM4</accession>
<sequence>MLRALFVGGVVDNSEMDLDGPQPPVHYPENGHTGHPRYRLHLVGKHAPDDAVVYAVYGAPDLPSEEVQRVAEERGYARRFEASPQPVE</sequence>
<feature type="region of interest" description="Disordered" evidence="1">
    <location>
        <begin position="13"/>
        <end position="33"/>
    </location>
</feature>
<gene>
    <name evidence="5" type="ORF">EA656_11510</name>
    <name evidence="3" type="ORF">EA658_03780</name>
    <name evidence="4" type="ORF">EA661_01590</name>
    <name evidence="2" type="ORF">QE383_002720</name>
</gene>
<dbReference type="AlphaFoldDB" id="A0A4Q8LP46"/>
<evidence type="ECO:0000313" key="6">
    <source>
        <dbReference type="Proteomes" id="UP000291286"/>
    </source>
</evidence>
<dbReference type="Proteomes" id="UP000293089">
    <property type="component" value="Unassembled WGS sequence"/>
</dbReference>
<evidence type="ECO:0000313" key="3">
    <source>
        <dbReference type="EMBL" id="TAA22711.1"/>
    </source>
</evidence>
<dbReference type="EMBL" id="SHMB01000001">
    <property type="protein sequence ID" value="TAA32994.1"/>
    <property type="molecule type" value="Genomic_DNA"/>
</dbReference>
<evidence type="ECO:0000313" key="2">
    <source>
        <dbReference type="EMBL" id="MDQ1120412.1"/>
    </source>
</evidence>
<accession>A0A4Q8LTD8</accession>
<name>A0A4Q8LP46_9GAMM</name>
<evidence type="ECO:0000313" key="8">
    <source>
        <dbReference type="Proteomes" id="UP000293089"/>
    </source>
</evidence>
<evidence type="ECO:0000313" key="5">
    <source>
        <dbReference type="EMBL" id="TAA34368.1"/>
    </source>
</evidence>
<evidence type="ECO:0000256" key="1">
    <source>
        <dbReference type="SAM" id="MobiDB-lite"/>
    </source>
</evidence>
<dbReference type="Proteomes" id="UP000291286">
    <property type="component" value="Unassembled WGS sequence"/>
</dbReference>
<dbReference type="EMBL" id="SHME01000001">
    <property type="protein sequence ID" value="TAA22711.1"/>
    <property type="molecule type" value="Genomic_DNA"/>
</dbReference>
<reference evidence="6 7" key="1">
    <citation type="submission" date="2019-02" db="EMBL/GenBank/DDBJ databases">
        <title>WGS of Pseudoxanthomonas species novum from clinical isolates.</title>
        <authorList>
            <person name="Bernier A.-M."/>
            <person name="Bernard K."/>
            <person name="Vachon A."/>
        </authorList>
    </citation>
    <scope>NUCLEOTIDE SEQUENCE [LARGE SCALE GENOMIC DNA]</scope>
    <source>
        <strain evidence="8">NML 170316</strain>
        <strain evidence="5 7">NML140781</strain>
        <strain evidence="3">NML170316</strain>
        <strain evidence="4 6">NML171202</strain>
    </source>
</reference>
<reference evidence="2" key="2">
    <citation type="submission" date="2023-07" db="EMBL/GenBank/DDBJ databases">
        <title>Functional and genomic diversity of the sorghum phyllosphere microbiome.</title>
        <authorList>
            <person name="Shade A."/>
        </authorList>
    </citation>
    <scope>NUCLEOTIDE SEQUENCE</scope>
    <source>
        <strain evidence="2">SORGH_AS_0908</strain>
    </source>
</reference>
<dbReference type="Proteomes" id="UP001234354">
    <property type="component" value="Unassembled WGS sequence"/>
</dbReference>
<proteinExistence type="predicted"/>
<accession>A0A4Q8LP46</accession>
<evidence type="ECO:0000313" key="7">
    <source>
        <dbReference type="Proteomes" id="UP000292087"/>
    </source>
</evidence>
<keyword evidence="8" id="KW-1185">Reference proteome</keyword>
<organism evidence="4 6">
    <name type="scientific">Pseudoxanthomonas winnipegensis</name>
    <dbReference type="NCBI Taxonomy" id="2480810"/>
    <lineage>
        <taxon>Bacteria</taxon>
        <taxon>Pseudomonadati</taxon>
        <taxon>Pseudomonadota</taxon>
        <taxon>Gammaproteobacteria</taxon>
        <taxon>Lysobacterales</taxon>
        <taxon>Lysobacteraceae</taxon>
        <taxon>Pseudoxanthomonas</taxon>
    </lineage>
</organism>